<evidence type="ECO:0000259" key="1">
    <source>
        <dbReference type="Pfam" id="PF09361"/>
    </source>
</evidence>
<reference evidence="2 3" key="1">
    <citation type="submission" date="2019-03" db="EMBL/GenBank/DDBJ databases">
        <title>Genomic Encyclopedia of Type Strains, Phase IV (KMG-IV): sequencing the most valuable type-strain genomes for metagenomic binning, comparative biology and taxonomic classification.</title>
        <authorList>
            <person name="Goeker M."/>
        </authorList>
    </citation>
    <scope>NUCLEOTIDE SEQUENCE [LARGE SCALE GENOMIC DNA]</scope>
    <source>
        <strain evidence="2 3">DSM 26377</strain>
    </source>
</reference>
<sequence length="158" mass="16637">MGVETIVNDVKGAVEPYVAKGQDLVTVSFETFKQANVIVVDGVQELFKTNVDAGKDLFAAAQTSFEKAKADGLKAVATKPIEYLPDGKDLVIAAYKDSFSIVTKTGEELFSVVKKGYEDVAAKLTGSTTVSGEVKKVKSAARKTAKKATSAAKKAAAQ</sequence>
<dbReference type="OrthoDB" id="7063761at2"/>
<accession>A0A4S3K8P2</accession>
<dbReference type="RefSeq" id="WP_133883647.1">
    <property type="nucleotide sequence ID" value="NZ_MWIN01000003.1"/>
</dbReference>
<protein>
    <submittedName>
        <fullName evidence="2">Phasin protein</fullName>
    </submittedName>
</protein>
<organism evidence="2 3">
    <name type="scientific">Panacagrimonas perspica</name>
    <dbReference type="NCBI Taxonomy" id="381431"/>
    <lineage>
        <taxon>Bacteria</taxon>
        <taxon>Pseudomonadati</taxon>
        <taxon>Pseudomonadota</taxon>
        <taxon>Gammaproteobacteria</taxon>
        <taxon>Nevskiales</taxon>
        <taxon>Nevskiaceae</taxon>
        <taxon>Panacagrimonas</taxon>
    </lineage>
</organism>
<evidence type="ECO:0000313" key="3">
    <source>
        <dbReference type="Proteomes" id="UP000295341"/>
    </source>
</evidence>
<gene>
    <name evidence="2" type="ORF">DFR24_4493</name>
</gene>
<feature type="domain" description="Phasin" evidence="1">
    <location>
        <begin position="28"/>
        <end position="115"/>
    </location>
</feature>
<dbReference type="AlphaFoldDB" id="A0A4S3K8P2"/>
<name>A0A4S3K8P2_9GAMM</name>
<keyword evidence="3" id="KW-1185">Reference proteome</keyword>
<dbReference type="Pfam" id="PF09361">
    <property type="entry name" value="Phasin_2"/>
    <property type="match status" value="1"/>
</dbReference>
<comment type="caution">
    <text evidence="2">The sequence shown here is derived from an EMBL/GenBank/DDBJ whole genome shotgun (WGS) entry which is preliminary data.</text>
</comment>
<dbReference type="EMBL" id="SOBT01000012">
    <property type="protein sequence ID" value="TDU24228.1"/>
    <property type="molecule type" value="Genomic_DNA"/>
</dbReference>
<dbReference type="Proteomes" id="UP000295341">
    <property type="component" value="Unassembled WGS sequence"/>
</dbReference>
<dbReference type="InterPro" id="IPR018968">
    <property type="entry name" value="Phasin"/>
</dbReference>
<proteinExistence type="predicted"/>
<evidence type="ECO:0000313" key="2">
    <source>
        <dbReference type="EMBL" id="TDU24228.1"/>
    </source>
</evidence>